<evidence type="ECO:0000256" key="11">
    <source>
        <dbReference type="ARBA" id="ARBA00048654"/>
    </source>
</evidence>
<dbReference type="EC" id="2.3.2.16" evidence="8"/>
<comment type="subcellular location">
    <subcellularLocation>
        <location evidence="1">Cytoplasm</location>
    </subcellularLocation>
</comment>
<dbReference type="PANTHER" id="PTHR36174:SF1">
    <property type="entry name" value="LIPID II:GLYCINE GLYCYLTRANSFERASE"/>
    <property type="match status" value="1"/>
</dbReference>
<dbReference type="Proteomes" id="UP001597273">
    <property type="component" value="Unassembled WGS sequence"/>
</dbReference>
<dbReference type="EMBL" id="JBHUFW010000004">
    <property type="protein sequence ID" value="MFD1861984.1"/>
    <property type="molecule type" value="Genomic_DNA"/>
</dbReference>
<evidence type="ECO:0000256" key="8">
    <source>
        <dbReference type="ARBA" id="ARBA00039074"/>
    </source>
</evidence>
<evidence type="ECO:0000256" key="3">
    <source>
        <dbReference type="ARBA" id="ARBA00022679"/>
    </source>
</evidence>
<evidence type="ECO:0000256" key="1">
    <source>
        <dbReference type="ARBA" id="ARBA00004496"/>
    </source>
</evidence>
<evidence type="ECO:0000256" key="4">
    <source>
        <dbReference type="ARBA" id="ARBA00022960"/>
    </source>
</evidence>
<comment type="similarity">
    <text evidence="2">Belongs to the FemABX family.</text>
</comment>
<comment type="caution">
    <text evidence="13">The sequence shown here is derived from an EMBL/GenBank/DDBJ whole genome shotgun (WGS) entry which is preliminary data.</text>
</comment>
<dbReference type="InterPro" id="IPR050644">
    <property type="entry name" value="PG_Glycine_Bridge_Synth"/>
</dbReference>
<dbReference type="Pfam" id="PF13480">
    <property type="entry name" value="Acetyltransf_6"/>
    <property type="match status" value="1"/>
</dbReference>
<dbReference type="PANTHER" id="PTHR36174">
    <property type="entry name" value="LIPID II:GLYCINE GLYCYLTRANSFERASE"/>
    <property type="match status" value="1"/>
</dbReference>
<dbReference type="RefSeq" id="WP_204890962.1">
    <property type="nucleotide sequence ID" value="NZ_JBHUFW010000004.1"/>
</dbReference>
<keyword evidence="14" id="KW-1185">Reference proteome</keyword>
<dbReference type="InterPro" id="IPR038740">
    <property type="entry name" value="BioF2-like_GNAT_dom"/>
</dbReference>
<proteinExistence type="inferred from homology"/>
<dbReference type="Gene3D" id="3.40.630.30">
    <property type="match status" value="1"/>
</dbReference>
<sequence length="335" mass="38714">MKDLYFEENYGKLYEAMEGGETVVFDFSHHAGRIRHLFIKREIPYPLQGGPFYDLVTPYGYGGPLILYVEAGRKSELVAEFEQAFQSYCKENKVVSEFVRFHPLVENAQDFTACYEVTFYRHTIITNLAAHEDPIQQEYSSSCRRDIRHALKAGMEYRIIEKPESLALFKTLYYSTMQRNEASRYYYFDDAYFSKCLELFKENLVLVEVWYEGQVIGMSLNFTSGKILHAHLTGTLKEFHHLFPALILQYGLAVWGKANGFELVHHGGGRTNLPDDTLYLFKKKFGRQAEGEFFVGKKIWNADVYGALCEATGKRGDQAFFPAYRAEIEENSHTV</sequence>
<evidence type="ECO:0000259" key="12">
    <source>
        <dbReference type="Pfam" id="PF13480"/>
    </source>
</evidence>
<keyword evidence="3 13" id="KW-0808">Transferase</keyword>
<dbReference type="SUPFAM" id="SSF55729">
    <property type="entry name" value="Acyl-CoA N-acyltransferases (Nat)"/>
    <property type="match status" value="1"/>
</dbReference>
<dbReference type="InterPro" id="IPR003447">
    <property type="entry name" value="FEMABX"/>
</dbReference>
<evidence type="ECO:0000256" key="2">
    <source>
        <dbReference type="ARBA" id="ARBA00009943"/>
    </source>
</evidence>
<accession>A0ABW4QEK6</accession>
<evidence type="ECO:0000256" key="9">
    <source>
        <dbReference type="ARBA" id="ARBA00040679"/>
    </source>
</evidence>
<evidence type="ECO:0000256" key="10">
    <source>
        <dbReference type="ARBA" id="ARBA00042933"/>
    </source>
</evidence>
<reference evidence="14" key="1">
    <citation type="journal article" date="2019" name="Int. J. Syst. Evol. Microbiol.">
        <title>The Global Catalogue of Microorganisms (GCM) 10K type strain sequencing project: providing services to taxonomists for standard genome sequencing and annotation.</title>
        <authorList>
            <consortium name="The Broad Institute Genomics Platform"/>
            <consortium name="The Broad Institute Genome Sequencing Center for Infectious Disease"/>
            <person name="Wu L."/>
            <person name="Ma J."/>
        </authorList>
    </citation>
    <scope>NUCLEOTIDE SEQUENCE [LARGE SCALE GENOMIC DNA]</scope>
    <source>
        <strain evidence="14">CGMCC 1.15475</strain>
    </source>
</reference>
<name>A0ABW4QEK6_9BACL</name>
<keyword evidence="5" id="KW-0573">Peptidoglycan synthesis</keyword>
<evidence type="ECO:0000256" key="6">
    <source>
        <dbReference type="ARBA" id="ARBA00023315"/>
    </source>
</evidence>
<keyword evidence="7" id="KW-0961">Cell wall biogenesis/degradation</keyword>
<protein>
    <recommendedName>
        <fullName evidence="9">Lipid II:glycine glycyltransferase</fullName>
        <ecNumber evidence="8">2.3.2.16</ecNumber>
    </recommendedName>
    <alternativeName>
        <fullName evidence="10">Factor essential for expression of methicillin resistance X</fullName>
    </alternativeName>
</protein>
<feature type="domain" description="BioF2-like acetyltransferase" evidence="12">
    <location>
        <begin position="141"/>
        <end position="270"/>
    </location>
</feature>
<evidence type="ECO:0000313" key="14">
    <source>
        <dbReference type="Proteomes" id="UP001597273"/>
    </source>
</evidence>
<gene>
    <name evidence="13" type="ORF">ACFSDB_03540</name>
</gene>
<dbReference type="GO" id="GO:0016746">
    <property type="term" value="F:acyltransferase activity"/>
    <property type="evidence" value="ECO:0007669"/>
    <property type="project" value="UniProtKB-KW"/>
</dbReference>
<dbReference type="InterPro" id="IPR016181">
    <property type="entry name" value="Acyl_CoA_acyltransferase"/>
</dbReference>
<dbReference type="PROSITE" id="PS51191">
    <property type="entry name" value="FEMABX"/>
    <property type="match status" value="1"/>
</dbReference>
<organism evidence="13 14">
    <name type="scientific">Planococcus chinensis</name>
    <dbReference type="NCBI Taxonomy" id="272917"/>
    <lineage>
        <taxon>Bacteria</taxon>
        <taxon>Bacillati</taxon>
        <taxon>Bacillota</taxon>
        <taxon>Bacilli</taxon>
        <taxon>Bacillales</taxon>
        <taxon>Caryophanaceae</taxon>
        <taxon>Planococcus</taxon>
    </lineage>
</organism>
<evidence type="ECO:0000313" key="13">
    <source>
        <dbReference type="EMBL" id="MFD1861984.1"/>
    </source>
</evidence>
<evidence type="ECO:0000256" key="7">
    <source>
        <dbReference type="ARBA" id="ARBA00023316"/>
    </source>
</evidence>
<evidence type="ECO:0000256" key="5">
    <source>
        <dbReference type="ARBA" id="ARBA00022984"/>
    </source>
</evidence>
<comment type="catalytic activity">
    <reaction evidence="11">
        <text>beta-D-GlcNAc-(1-&gt;4)-Mur2Ac(oyl-L-Ala-D-isoglutaminyl-L-Lys-D-Ala-D-Ala)-di-trans,octa-cis-undecaprenyl diphosphate + glycyl-tRNA(Gly) = beta-D-GlcNAc-(1-&gt;4)-Mur2Ac(oyl-L-Ala-D-isoglutaminyl-L-Lys-(N(6)-Gly)-D-Ala-D-Ala)-di-trans,octa-cis-undecaprenyl diphosphate + tRNA(Gly) + H(+)</text>
        <dbReference type="Rhea" id="RHEA:30435"/>
        <dbReference type="Rhea" id="RHEA-COMP:9664"/>
        <dbReference type="Rhea" id="RHEA-COMP:9683"/>
        <dbReference type="ChEBI" id="CHEBI:15378"/>
        <dbReference type="ChEBI" id="CHEBI:62233"/>
        <dbReference type="ChEBI" id="CHEBI:62234"/>
        <dbReference type="ChEBI" id="CHEBI:78442"/>
        <dbReference type="ChEBI" id="CHEBI:78522"/>
        <dbReference type="EC" id="2.3.2.16"/>
    </reaction>
</comment>
<keyword evidence="4" id="KW-0133">Cell shape</keyword>
<keyword evidence="6 13" id="KW-0012">Acyltransferase</keyword>